<keyword evidence="6" id="KW-1185">Reference proteome</keyword>
<name>A0AAD9B807_DISEL</name>
<comment type="similarity">
    <text evidence="1">Belongs to the TRAFAC class TrmE-Era-EngA-EngB-Septin-like GTPase superfamily. AIG1/Toc34/Toc159-like paraseptin GTPase family. IAN subfamily.</text>
</comment>
<dbReference type="InterPro" id="IPR048997">
    <property type="entry name" value="Stonustoxin-like_helical"/>
</dbReference>
<feature type="domain" description="Fibronectin type-III" evidence="4">
    <location>
        <begin position="567"/>
        <end position="666"/>
    </location>
</feature>
<evidence type="ECO:0000256" key="2">
    <source>
        <dbReference type="ARBA" id="ARBA00022741"/>
    </source>
</evidence>
<dbReference type="EMBL" id="JASDAP010000026">
    <property type="protein sequence ID" value="KAK1878865.1"/>
    <property type="molecule type" value="Genomic_DNA"/>
</dbReference>
<dbReference type="AlphaFoldDB" id="A0AAD9B807"/>
<dbReference type="InterPro" id="IPR036116">
    <property type="entry name" value="FN3_sf"/>
</dbReference>
<dbReference type="PROSITE" id="PS50853">
    <property type="entry name" value="FN3"/>
    <property type="match status" value="2"/>
</dbReference>
<gene>
    <name evidence="5" type="ORF">KUDE01_026988</name>
</gene>
<comment type="caution">
    <text evidence="5">The sequence shown here is derived from an EMBL/GenBank/DDBJ whole genome shotgun (WGS) entry which is preliminary data.</text>
</comment>
<dbReference type="Pfam" id="PF04548">
    <property type="entry name" value="AIG1"/>
    <property type="match status" value="1"/>
</dbReference>
<dbReference type="InterPro" id="IPR003961">
    <property type="entry name" value="FN3_dom"/>
</dbReference>
<sequence>MTLWDREDLQNHIGERPQMFNDCDIVASESIEDKSSALNVKASLKASFLGGLVEVEGSAKYLNDTKSSKNHARVTLKYQATTKVHELSMNHLGRGNVKHPYVFDQGIATHVVTVILFGAQAFFVFDREVSGNENHQDIQGNLKVMIKKIKTLSIEGKGSLKMEDKDKANVEKLSCRFFGDFLVQKPPTSFQDAIEVYQSLPKLLGDNGVPVKVWLLPLTYLDSTAAKLVRQISIGLVEISQSVLEDFSDLEMRFNDALRTQTAQQFQQIGKKLKTFKQMCSEFKLEFQQNLSKKLPSIRGGGEEEAVLAEILRKTCSSPFNSKDLNEWMDCKEREIYTVMSLTDMMTNTKIISSQTDLYKESFKAEQAVCFVFTLLGSDEPYLSTLSNYLKETPKPDDAQDPHPPDQWYTSREEWKAMRQKAKLFSDFAEANKENKNITFLTVGLTNETQKGASIYLYTDGFSVSENFEPPSKPATVTGSDINHNSVTLKISPPRFGAEDITSYSVEYCVSGEDGWKQETESKAEEVTVSGLSPNTEYMFRCRAETPVGVGPANEVSGSIKTLPCSPPGKPNFESTSREIYVSWEKPAELGQDVHVLSYIVEYAKPDQQVKEEDLHWEQMMARAERVIISGLQPETEYAVRVRCDCGAAGRSKESIAVNVGTTKCDRLTESLKSKSKRINSESPSVYKLPLTEEDMEVEGCRRYNFGKESMTPNRTIMLLGATGSGKSTLINGLINFIVGVEWEDDFRFKLVDEDQSRSQAESQTSEVTVYKINHQEGFKIPFSLTIVDTPGFGDTRGIGRDKEITEQLRNLFSAERGVSEIDAVCFVAQASLARLTPTHQDMFDSVLSIFGKDVAENLQVLVTFTDGQRPPVLEAIKASGVPCSKTEDGLPVHFKFNNSALFAQNQSSAAAADSSGDEEDGGFDQMFWKMGAKSMKRFFVALNRITTKSLTLTKEVLRERIQLQISIENVQKQVKVGLAKFEEIKETTEQLILHEAEISRNEKFEIEVVVTRPVQVDISGTGMYALNCQVCHHSTCVSFSNIILMVYGMNCPMCAVALVNHNYKWENRQFLEKQTFDNLKAKYLKASKAKGTVQELINQMKAEYQRLQTEVREMMESSAKCLTRLGEIALKPNPLSTPEYIDQLIEGEKSEAKSGWKQRVEYLMEMRGQAELMGKVRRGENLLESEESLTEGNIKTSSN</sequence>
<dbReference type="SMART" id="SM00060">
    <property type="entry name" value="FN3"/>
    <property type="match status" value="2"/>
</dbReference>
<proteinExistence type="inferred from homology"/>
<dbReference type="InterPro" id="IPR052090">
    <property type="entry name" value="Cytolytic_pore-forming_toxin"/>
</dbReference>
<dbReference type="PANTHER" id="PTHR31594">
    <property type="entry name" value="AIG1-TYPE G DOMAIN-CONTAINING PROTEIN"/>
    <property type="match status" value="1"/>
</dbReference>
<keyword evidence="2" id="KW-0547">Nucleotide-binding</keyword>
<dbReference type="GO" id="GO:0005525">
    <property type="term" value="F:GTP binding"/>
    <property type="evidence" value="ECO:0007669"/>
    <property type="project" value="InterPro"/>
</dbReference>
<feature type="coiled-coil region" evidence="3">
    <location>
        <begin position="1091"/>
        <end position="1118"/>
    </location>
</feature>
<dbReference type="Gene3D" id="2.60.40.10">
    <property type="entry name" value="Immunoglobulins"/>
    <property type="match status" value="2"/>
</dbReference>
<dbReference type="PANTHER" id="PTHR31594:SF16">
    <property type="entry name" value="SI:CH211-281L24.3"/>
    <property type="match status" value="1"/>
</dbReference>
<protein>
    <submittedName>
        <fullName evidence="5">Stonustoxin subunit alpha</fullName>
    </submittedName>
</protein>
<evidence type="ECO:0000259" key="4">
    <source>
        <dbReference type="PROSITE" id="PS50853"/>
    </source>
</evidence>
<keyword evidence="3" id="KW-0175">Coiled coil</keyword>
<dbReference type="FunFam" id="3.40.50.300:FF:002049">
    <property type="entry name" value="Si:ch73-170d6.2"/>
    <property type="match status" value="1"/>
</dbReference>
<dbReference type="Pfam" id="PF18078">
    <property type="entry name" value="Thioredoxin_11"/>
    <property type="match status" value="1"/>
</dbReference>
<evidence type="ECO:0000256" key="3">
    <source>
        <dbReference type="SAM" id="Coils"/>
    </source>
</evidence>
<evidence type="ECO:0000313" key="5">
    <source>
        <dbReference type="EMBL" id="KAK1878865.1"/>
    </source>
</evidence>
<reference evidence="5" key="1">
    <citation type="submission" date="2023-04" db="EMBL/GenBank/DDBJ databases">
        <title>Chromosome-level genome of Chaenocephalus aceratus.</title>
        <authorList>
            <person name="Park H."/>
        </authorList>
    </citation>
    <scope>NUCLEOTIDE SEQUENCE</scope>
    <source>
        <strain evidence="5">DE</strain>
        <tissue evidence="5">Muscle</tissue>
    </source>
</reference>
<dbReference type="InterPro" id="IPR027417">
    <property type="entry name" value="P-loop_NTPase"/>
</dbReference>
<dbReference type="SUPFAM" id="SSF49265">
    <property type="entry name" value="Fibronectin type III"/>
    <property type="match status" value="1"/>
</dbReference>
<accession>A0AAD9B807</accession>
<dbReference type="InterPro" id="IPR040581">
    <property type="entry name" value="Thioredoxin_11"/>
</dbReference>
<feature type="domain" description="Fibronectin type-III" evidence="4">
    <location>
        <begin position="470"/>
        <end position="565"/>
    </location>
</feature>
<evidence type="ECO:0000313" key="6">
    <source>
        <dbReference type="Proteomes" id="UP001228049"/>
    </source>
</evidence>
<dbReference type="InterPro" id="IPR013783">
    <property type="entry name" value="Ig-like_fold"/>
</dbReference>
<dbReference type="InterPro" id="IPR006703">
    <property type="entry name" value="G_AIG1"/>
</dbReference>
<dbReference type="Proteomes" id="UP001228049">
    <property type="component" value="Unassembled WGS sequence"/>
</dbReference>
<dbReference type="Gene3D" id="3.40.50.300">
    <property type="entry name" value="P-loop containing nucleotide triphosphate hydrolases"/>
    <property type="match status" value="1"/>
</dbReference>
<dbReference type="CDD" id="cd00063">
    <property type="entry name" value="FN3"/>
    <property type="match status" value="2"/>
</dbReference>
<dbReference type="Pfam" id="PF21109">
    <property type="entry name" value="Stonustoxin_helical"/>
    <property type="match status" value="1"/>
</dbReference>
<dbReference type="SUPFAM" id="SSF52540">
    <property type="entry name" value="P-loop containing nucleoside triphosphate hydrolases"/>
    <property type="match status" value="1"/>
</dbReference>
<organism evidence="5 6">
    <name type="scientific">Dissostichus eleginoides</name>
    <name type="common">Patagonian toothfish</name>
    <name type="synonym">Dissostichus amissus</name>
    <dbReference type="NCBI Taxonomy" id="100907"/>
    <lineage>
        <taxon>Eukaryota</taxon>
        <taxon>Metazoa</taxon>
        <taxon>Chordata</taxon>
        <taxon>Craniata</taxon>
        <taxon>Vertebrata</taxon>
        <taxon>Euteleostomi</taxon>
        <taxon>Actinopterygii</taxon>
        <taxon>Neopterygii</taxon>
        <taxon>Teleostei</taxon>
        <taxon>Neoteleostei</taxon>
        <taxon>Acanthomorphata</taxon>
        <taxon>Eupercaria</taxon>
        <taxon>Perciformes</taxon>
        <taxon>Notothenioidei</taxon>
        <taxon>Nototheniidae</taxon>
        <taxon>Dissostichus</taxon>
    </lineage>
</organism>
<dbReference type="Pfam" id="PF00041">
    <property type="entry name" value="fn3"/>
    <property type="match status" value="2"/>
</dbReference>
<evidence type="ECO:0000256" key="1">
    <source>
        <dbReference type="ARBA" id="ARBA00008535"/>
    </source>
</evidence>